<organism evidence="9 10">
    <name type="scientific">Lysobacter arenosi</name>
    <dbReference type="NCBI Taxonomy" id="2795387"/>
    <lineage>
        <taxon>Bacteria</taxon>
        <taxon>Pseudomonadati</taxon>
        <taxon>Pseudomonadota</taxon>
        <taxon>Gammaproteobacteria</taxon>
        <taxon>Lysobacterales</taxon>
        <taxon>Lysobacteraceae</taxon>
        <taxon>Lysobacter</taxon>
    </lineage>
</organism>
<dbReference type="PROSITE" id="PS00137">
    <property type="entry name" value="SUBTILASE_HIS"/>
    <property type="match status" value="1"/>
</dbReference>
<keyword evidence="2 5" id="KW-0645">Protease</keyword>
<dbReference type="InterPro" id="IPR015500">
    <property type="entry name" value="Peptidase_S8_subtilisin-rel"/>
</dbReference>
<dbReference type="PROSITE" id="PS50206">
    <property type="entry name" value="RHODANESE_3"/>
    <property type="match status" value="1"/>
</dbReference>
<keyword evidence="3 5" id="KW-0378">Hydrolase</keyword>
<dbReference type="InterPro" id="IPR034176">
    <property type="entry name" value="Peptidases_S8_13"/>
</dbReference>
<dbReference type="Pfam" id="PF04151">
    <property type="entry name" value="PPC"/>
    <property type="match status" value="1"/>
</dbReference>
<reference evidence="9 10" key="1">
    <citation type="submission" date="2021-02" db="EMBL/GenBank/DDBJ databases">
        <title>Lysobacter arenosi sp. nov., isolated from soil of gangwondo yeongwol, south Korea.</title>
        <authorList>
            <person name="Kim K.R."/>
            <person name="Kim K.H."/>
            <person name="Jeon C.O."/>
        </authorList>
    </citation>
    <scope>NUCLEOTIDE SEQUENCE [LARGE SCALE GENOMIC DNA]</scope>
    <source>
        <strain evidence="9 10">R7</strain>
    </source>
</reference>
<accession>A0ABX7R951</accession>
<evidence type="ECO:0000256" key="2">
    <source>
        <dbReference type="ARBA" id="ARBA00022670"/>
    </source>
</evidence>
<feature type="chain" id="PRO_5047427571" evidence="7">
    <location>
        <begin position="26"/>
        <end position="626"/>
    </location>
</feature>
<dbReference type="CDD" id="cd07496">
    <property type="entry name" value="Peptidases_S8_13"/>
    <property type="match status" value="1"/>
</dbReference>
<sequence length="626" mass="63551">MSKQTRVIGASILGTAIVAALSAFAAGHIGEGGTALTQAKVAAINTAATGTGADASPASSTHLTTLLPAAPAAQAGFDRFIIKYKDDAVAARSRTAMIGAMGNAVARAGIRAAAGGAVEVRHLRRMGVGADVVKLGRALDRVETETLLALLRSDPSVQYAQPDLRLQRLDFVPDDTRYELQWHYLDNAAGIRAPKAWDLSRGAGIKVAVLDTGYLDHQDLGANIVPGYDFISDVAIANDGDGRDADAHDPGDWEGSERSSFHGTHVAGTIAAVTNNAKGLAGVAFDAKVMPVRVLGTGGGDLSDIADAITWASGGAVDGMEVNADPAEVINMSLGGAGTCSSTPALQAAIDGAISRGVTVVVAAGNNGADAANFTPASCPGVITVGAHGSNGARSYFSNYGNTVTLSAPGGDASGSADANDRWIWSLGNSGTTTPVASPDGDRVVGMIGTSMASPHIAGVVALMQTAAVAAGQPALTPAQVRYILRKTARPFVVAPPASTPMGAGMVDATAAVLAARTPVPTNPSTLLTNRVALNGLAGAIGEGLMFEVTLPAGRPSLNLRTYGGSGDVTLYVSPEIKPSTVLYDRKSDKFGNGEAVVYSYPQAGTYYVYVVGAKAFAGVSVMATY</sequence>
<keyword evidence="7" id="KW-0732">Signal</keyword>
<evidence type="ECO:0000256" key="3">
    <source>
        <dbReference type="ARBA" id="ARBA00022801"/>
    </source>
</evidence>
<feature type="region of interest" description="Disordered" evidence="6">
    <location>
        <begin position="241"/>
        <end position="260"/>
    </location>
</feature>
<evidence type="ECO:0000256" key="5">
    <source>
        <dbReference type="PROSITE-ProRule" id="PRU01240"/>
    </source>
</evidence>
<dbReference type="InterPro" id="IPR036852">
    <property type="entry name" value="Peptidase_S8/S53_dom_sf"/>
</dbReference>
<dbReference type="InterPro" id="IPR050131">
    <property type="entry name" value="Peptidase_S8_subtilisin-like"/>
</dbReference>
<name>A0ABX7R951_9GAMM</name>
<dbReference type="InterPro" id="IPR000209">
    <property type="entry name" value="Peptidase_S8/S53_dom"/>
</dbReference>
<dbReference type="InterPro" id="IPR007280">
    <property type="entry name" value="Peptidase_C_arc/bac"/>
</dbReference>
<dbReference type="Pfam" id="PF00082">
    <property type="entry name" value="Peptidase_S8"/>
    <property type="match status" value="1"/>
</dbReference>
<evidence type="ECO:0000256" key="4">
    <source>
        <dbReference type="ARBA" id="ARBA00022825"/>
    </source>
</evidence>
<evidence type="ECO:0000259" key="8">
    <source>
        <dbReference type="PROSITE" id="PS50206"/>
    </source>
</evidence>
<feature type="active site" description="Charge relay system" evidence="5">
    <location>
        <position position="262"/>
    </location>
</feature>
<evidence type="ECO:0000256" key="1">
    <source>
        <dbReference type="ARBA" id="ARBA00011073"/>
    </source>
</evidence>
<dbReference type="Gene3D" id="3.40.50.200">
    <property type="entry name" value="Peptidase S8/S53 domain"/>
    <property type="match status" value="1"/>
</dbReference>
<proteinExistence type="inferred from homology"/>
<dbReference type="InterPro" id="IPR023828">
    <property type="entry name" value="Peptidase_S8_Ser-AS"/>
</dbReference>
<feature type="active site" description="Charge relay system" evidence="5">
    <location>
        <position position="451"/>
    </location>
</feature>
<dbReference type="Proteomes" id="UP000663400">
    <property type="component" value="Chromosome"/>
</dbReference>
<keyword evidence="4 5" id="KW-0720">Serine protease</keyword>
<dbReference type="InterPro" id="IPR001763">
    <property type="entry name" value="Rhodanese-like_dom"/>
</dbReference>
<dbReference type="EMBL" id="CP071517">
    <property type="protein sequence ID" value="QSX74505.1"/>
    <property type="molecule type" value="Genomic_DNA"/>
</dbReference>
<feature type="domain" description="Rhodanese" evidence="8">
    <location>
        <begin position="190"/>
        <end position="226"/>
    </location>
</feature>
<feature type="active site" description="Charge relay system" evidence="5">
    <location>
        <position position="211"/>
    </location>
</feature>
<evidence type="ECO:0000256" key="6">
    <source>
        <dbReference type="SAM" id="MobiDB-lite"/>
    </source>
</evidence>
<dbReference type="PRINTS" id="PR00723">
    <property type="entry name" value="SUBTILISIN"/>
</dbReference>
<dbReference type="SUPFAM" id="SSF52743">
    <property type="entry name" value="Subtilisin-like"/>
    <property type="match status" value="1"/>
</dbReference>
<dbReference type="PROSITE" id="PS00138">
    <property type="entry name" value="SUBTILASE_SER"/>
    <property type="match status" value="1"/>
</dbReference>
<dbReference type="PANTHER" id="PTHR43806:SF11">
    <property type="entry name" value="CEREVISIN-RELATED"/>
    <property type="match status" value="1"/>
</dbReference>
<dbReference type="PANTHER" id="PTHR43806">
    <property type="entry name" value="PEPTIDASE S8"/>
    <property type="match status" value="1"/>
</dbReference>
<dbReference type="InterPro" id="IPR022398">
    <property type="entry name" value="Peptidase_S8_His-AS"/>
</dbReference>
<feature type="signal peptide" evidence="7">
    <location>
        <begin position="1"/>
        <end position="25"/>
    </location>
</feature>
<keyword evidence="10" id="KW-1185">Reference proteome</keyword>
<evidence type="ECO:0000313" key="10">
    <source>
        <dbReference type="Proteomes" id="UP000663400"/>
    </source>
</evidence>
<comment type="similarity">
    <text evidence="1 5">Belongs to the peptidase S8 family.</text>
</comment>
<dbReference type="Gene3D" id="2.60.120.380">
    <property type="match status" value="1"/>
</dbReference>
<evidence type="ECO:0000313" key="9">
    <source>
        <dbReference type="EMBL" id="QSX74505.1"/>
    </source>
</evidence>
<protein>
    <submittedName>
        <fullName evidence="9">S8 family serine peptidase</fullName>
    </submittedName>
</protein>
<evidence type="ECO:0000256" key="7">
    <source>
        <dbReference type="SAM" id="SignalP"/>
    </source>
</evidence>
<dbReference type="RefSeq" id="WP_200609227.1">
    <property type="nucleotide sequence ID" value="NZ_CP071517.1"/>
</dbReference>
<dbReference type="PROSITE" id="PS51892">
    <property type="entry name" value="SUBTILASE"/>
    <property type="match status" value="1"/>
</dbReference>
<gene>
    <name evidence="9" type="ORF">HIV01_015185</name>
</gene>